<keyword evidence="1" id="KW-0560">Oxidoreductase</keyword>
<dbReference type="Gene3D" id="3.40.50.720">
    <property type="entry name" value="NAD(P)-binding Rossmann-like Domain"/>
    <property type="match status" value="1"/>
</dbReference>
<gene>
    <name evidence="2" type="ORF">RFM51_26640</name>
</gene>
<keyword evidence="3" id="KW-1185">Reference proteome</keyword>
<sequence>MKGRKMAKWNAGDIPDQHGRTAIVTGTGGLGLETALALARAGCDVTIAGRDPQKGGDAVSRIKQAVPGATVRFGKLDLADLSSVAAFAKQMENEKQSVDLLVNNAGVMLPPQRQETRDGFELQFGTNYLGHFALTARLKSLLSKGKDARVVALSSLAANGGQIDFDDINLEKNYRPMAGYSQSKLACLMFAVELDSRSRSAGWGFSGMAAHPGVSRTDLVHNTLGRRSVAGLARSLLWFLLQPAAQGALPSLYAATSVQAEGGGYYGPDRFRETRGHPHPARIPRQALDPVVRRRLWEISERIIEVALR</sequence>
<name>A0ABU4X7N8_9HYPH</name>
<dbReference type="InterPro" id="IPR002347">
    <property type="entry name" value="SDR_fam"/>
</dbReference>
<reference evidence="2 3" key="1">
    <citation type="submission" date="2023-08" db="EMBL/GenBank/DDBJ databases">
        <title>Implementing the SeqCode for naming new Mesorhizobium species isolated from Vachellia karroo root nodules.</title>
        <authorList>
            <person name="Van Lill M."/>
        </authorList>
    </citation>
    <scope>NUCLEOTIDE SEQUENCE [LARGE SCALE GENOMIC DNA]</scope>
    <source>
        <strain evidence="2 3">VK3E</strain>
    </source>
</reference>
<dbReference type="Proteomes" id="UP001272097">
    <property type="component" value="Unassembled WGS sequence"/>
</dbReference>
<dbReference type="NCBIfam" id="NF004513">
    <property type="entry name" value="PRK05854.1"/>
    <property type="match status" value="1"/>
</dbReference>
<accession>A0ABU4X7N8</accession>
<proteinExistence type="predicted"/>
<organism evidence="2 3">
    <name type="scientific">Mesorhizobium australafricanum</name>
    <dbReference type="NCBI Taxonomy" id="3072311"/>
    <lineage>
        <taxon>Bacteria</taxon>
        <taxon>Pseudomonadati</taxon>
        <taxon>Pseudomonadota</taxon>
        <taxon>Alphaproteobacteria</taxon>
        <taxon>Hyphomicrobiales</taxon>
        <taxon>Phyllobacteriaceae</taxon>
        <taxon>Mesorhizobium</taxon>
    </lineage>
</organism>
<protein>
    <submittedName>
        <fullName evidence="2">SDR family oxidoreductase</fullName>
    </submittedName>
</protein>
<dbReference type="CDD" id="cd05327">
    <property type="entry name" value="retinol-DH_like_SDR_c_like"/>
    <property type="match status" value="1"/>
</dbReference>
<dbReference type="SUPFAM" id="SSF51735">
    <property type="entry name" value="NAD(P)-binding Rossmann-fold domains"/>
    <property type="match status" value="1"/>
</dbReference>
<dbReference type="PANTHER" id="PTHR43157">
    <property type="entry name" value="PHOSPHATIDYLINOSITOL-GLYCAN BIOSYNTHESIS CLASS F PROTEIN-RELATED"/>
    <property type="match status" value="1"/>
</dbReference>
<dbReference type="PRINTS" id="PR00081">
    <property type="entry name" value="GDHRDH"/>
</dbReference>
<evidence type="ECO:0000313" key="3">
    <source>
        <dbReference type="Proteomes" id="UP001272097"/>
    </source>
</evidence>
<dbReference type="Pfam" id="PF00106">
    <property type="entry name" value="adh_short"/>
    <property type="match status" value="1"/>
</dbReference>
<dbReference type="NCBIfam" id="NF004846">
    <property type="entry name" value="PRK06197.1"/>
    <property type="match status" value="1"/>
</dbReference>
<dbReference type="InterPro" id="IPR036291">
    <property type="entry name" value="NAD(P)-bd_dom_sf"/>
</dbReference>
<comment type="caution">
    <text evidence="2">The sequence shown here is derived from an EMBL/GenBank/DDBJ whole genome shotgun (WGS) entry which is preliminary data.</text>
</comment>
<evidence type="ECO:0000256" key="1">
    <source>
        <dbReference type="ARBA" id="ARBA00023002"/>
    </source>
</evidence>
<dbReference type="EMBL" id="JAVIIS010000055">
    <property type="protein sequence ID" value="MDX8443152.1"/>
    <property type="molecule type" value="Genomic_DNA"/>
</dbReference>
<dbReference type="PANTHER" id="PTHR43157:SF31">
    <property type="entry name" value="PHOSPHATIDYLINOSITOL-GLYCAN BIOSYNTHESIS CLASS F PROTEIN"/>
    <property type="match status" value="1"/>
</dbReference>
<evidence type="ECO:0000313" key="2">
    <source>
        <dbReference type="EMBL" id="MDX8443152.1"/>
    </source>
</evidence>